<evidence type="ECO:0000256" key="1">
    <source>
        <dbReference type="SAM" id="SignalP"/>
    </source>
</evidence>
<name>A0ABY7YVD2_9HYPH</name>
<keyword evidence="3" id="KW-1185">Reference proteome</keyword>
<evidence type="ECO:0000313" key="2">
    <source>
        <dbReference type="EMBL" id="WDR05142.1"/>
    </source>
</evidence>
<proteinExistence type="predicted"/>
<keyword evidence="1" id="KW-0732">Signal</keyword>
<reference evidence="2 3" key="1">
    <citation type="submission" date="2023-02" db="EMBL/GenBank/DDBJ databases">
        <title>Devosia chondri sp. nov., isolated from the phycosphere of marine algae.</title>
        <authorList>
            <person name="Kim J.M."/>
            <person name="Lee J.K."/>
            <person name="Choi B.J."/>
            <person name="Bayburt H."/>
            <person name="Jeon C.O."/>
        </authorList>
    </citation>
    <scope>NUCLEOTIDE SEQUENCE [LARGE SCALE GENOMIC DNA]</scope>
    <source>
        <strain evidence="2 3">G2-5</strain>
    </source>
</reference>
<dbReference type="RefSeq" id="WP_282210661.1">
    <property type="nucleotide sequence ID" value="NZ_CP118247.1"/>
</dbReference>
<dbReference type="Proteomes" id="UP001222118">
    <property type="component" value="Chromosome"/>
</dbReference>
<protein>
    <submittedName>
        <fullName evidence="2">DUF4864 domain-containing protein</fullName>
    </submittedName>
</protein>
<evidence type="ECO:0000313" key="3">
    <source>
        <dbReference type="Proteomes" id="UP001222118"/>
    </source>
</evidence>
<dbReference type="Pfam" id="PF16156">
    <property type="entry name" value="DUF4864"/>
    <property type="match status" value="1"/>
</dbReference>
<accession>A0ABY7YVD2</accession>
<dbReference type="EMBL" id="CP118247">
    <property type="protein sequence ID" value="WDR05142.1"/>
    <property type="molecule type" value="Genomic_DNA"/>
</dbReference>
<sequence>MRYVLAIALMLFSFSGLVLAQSTTDDTPWQAVVTQQVEAFRYGDSAAALAVAGLKFKESFANPDDFYAAIERSGYAPIIKSRSHSFGDFQKISDALVVQVVKFVGPDYGLYEALYQMGKESDGWRVLGVALKREQGIGA</sequence>
<gene>
    <name evidence="2" type="ORF">PSQ90_12690</name>
</gene>
<organism evidence="2 3">
    <name type="scientific">Devosia rhodophyticola</name>
    <dbReference type="NCBI Taxonomy" id="3026423"/>
    <lineage>
        <taxon>Bacteria</taxon>
        <taxon>Pseudomonadati</taxon>
        <taxon>Pseudomonadota</taxon>
        <taxon>Alphaproteobacteria</taxon>
        <taxon>Hyphomicrobiales</taxon>
        <taxon>Devosiaceae</taxon>
        <taxon>Devosia</taxon>
    </lineage>
</organism>
<feature type="signal peptide" evidence="1">
    <location>
        <begin position="1"/>
        <end position="20"/>
    </location>
</feature>
<feature type="chain" id="PRO_5045229609" evidence="1">
    <location>
        <begin position="21"/>
        <end position="139"/>
    </location>
</feature>
<dbReference type="InterPro" id="IPR032347">
    <property type="entry name" value="DUF4864"/>
</dbReference>